<dbReference type="Proteomes" id="UP001152604">
    <property type="component" value="Unassembled WGS sequence"/>
</dbReference>
<proteinExistence type="predicted"/>
<comment type="caution">
    <text evidence="1">The sequence shown here is derived from an EMBL/GenBank/DDBJ whole genome shotgun (WGS) entry which is preliminary data.</text>
</comment>
<gene>
    <name evidence="1" type="ORF">MES4922_230030</name>
</gene>
<dbReference type="EMBL" id="CAKXZS010000016">
    <property type="protein sequence ID" value="CAH2399949.1"/>
    <property type="molecule type" value="Genomic_DNA"/>
</dbReference>
<sequence>MMFGTGSTRYLIGSRRAKAKGGGNPMGGPGYDVAWWLPERTFQFTTRADQYTLNMNAKTV</sequence>
<keyword evidence="2" id="KW-1185">Reference proteome</keyword>
<evidence type="ECO:0000313" key="2">
    <source>
        <dbReference type="Proteomes" id="UP001152604"/>
    </source>
</evidence>
<dbReference type="RefSeq" id="WP_254025226.1">
    <property type="nucleotide sequence ID" value="NZ_CAKXZS010000016.1"/>
</dbReference>
<name>A0ABM9DTD7_9HYPH</name>
<protein>
    <submittedName>
        <fullName evidence="1">Uncharacterized protein</fullName>
    </submittedName>
</protein>
<reference evidence="1" key="1">
    <citation type="submission" date="2022-03" db="EMBL/GenBank/DDBJ databases">
        <authorList>
            <person name="Brunel B."/>
        </authorList>
    </citation>
    <scope>NUCLEOTIDE SEQUENCE</scope>
    <source>
        <strain evidence="1">STM4922sample</strain>
    </source>
</reference>
<evidence type="ECO:0000313" key="1">
    <source>
        <dbReference type="EMBL" id="CAH2399949.1"/>
    </source>
</evidence>
<accession>A0ABM9DTD7</accession>
<organism evidence="1 2">
    <name type="scientific">Mesorhizobium ventifaucium</name>
    <dbReference type="NCBI Taxonomy" id="666020"/>
    <lineage>
        <taxon>Bacteria</taxon>
        <taxon>Pseudomonadati</taxon>
        <taxon>Pseudomonadota</taxon>
        <taxon>Alphaproteobacteria</taxon>
        <taxon>Hyphomicrobiales</taxon>
        <taxon>Phyllobacteriaceae</taxon>
        <taxon>Mesorhizobium</taxon>
    </lineage>
</organism>